<dbReference type="SUPFAM" id="SSF81383">
    <property type="entry name" value="F-box domain"/>
    <property type="match status" value="1"/>
</dbReference>
<name>A0AAN8RMI5_9PEZI</name>
<dbReference type="AlphaFoldDB" id="A0AAN8RMI5"/>
<protein>
    <recommendedName>
        <fullName evidence="1">F-box domain-containing protein</fullName>
    </recommendedName>
</protein>
<feature type="domain" description="F-box" evidence="1">
    <location>
        <begin position="41"/>
        <end position="88"/>
    </location>
</feature>
<dbReference type="InterPro" id="IPR036047">
    <property type="entry name" value="F-box-like_dom_sf"/>
</dbReference>
<dbReference type="EMBL" id="JAVHJM010000005">
    <property type="protein sequence ID" value="KAK6513770.1"/>
    <property type="molecule type" value="Genomic_DNA"/>
</dbReference>
<evidence type="ECO:0000313" key="3">
    <source>
        <dbReference type="Proteomes" id="UP001307849"/>
    </source>
</evidence>
<evidence type="ECO:0000259" key="1">
    <source>
        <dbReference type="PROSITE" id="PS50181"/>
    </source>
</evidence>
<dbReference type="Proteomes" id="UP001307849">
    <property type="component" value="Unassembled WGS sequence"/>
</dbReference>
<reference evidence="2 3" key="1">
    <citation type="submission" date="2019-10" db="EMBL/GenBank/DDBJ databases">
        <authorList>
            <person name="Palmer J.M."/>
        </authorList>
    </citation>
    <scope>NUCLEOTIDE SEQUENCE [LARGE SCALE GENOMIC DNA]</scope>
    <source>
        <strain evidence="2 3">TWF506</strain>
    </source>
</reference>
<organism evidence="2 3">
    <name type="scientific">Arthrobotrys conoides</name>
    <dbReference type="NCBI Taxonomy" id="74498"/>
    <lineage>
        <taxon>Eukaryota</taxon>
        <taxon>Fungi</taxon>
        <taxon>Dikarya</taxon>
        <taxon>Ascomycota</taxon>
        <taxon>Pezizomycotina</taxon>
        <taxon>Orbiliomycetes</taxon>
        <taxon>Orbiliales</taxon>
        <taxon>Orbiliaceae</taxon>
        <taxon>Arthrobotrys</taxon>
    </lineage>
</organism>
<dbReference type="Gene3D" id="1.20.1280.50">
    <property type="match status" value="1"/>
</dbReference>
<evidence type="ECO:0000313" key="2">
    <source>
        <dbReference type="EMBL" id="KAK6513770.1"/>
    </source>
</evidence>
<comment type="caution">
    <text evidence="2">The sequence shown here is derived from an EMBL/GenBank/DDBJ whole genome shotgun (WGS) entry which is preliminary data.</text>
</comment>
<proteinExistence type="predicted"/>
<gene>
    <name evidence="2" type="ORF">TWF506_008206</name>
</gene>
<dbReference type="InterPro" id="IPR001810">
    <property type="entry name" value="F-box_dom"/>
</dbReference>
<dbReference type="PROSITE" id="PS50181">
    <property type="entry name" value="FBOX"/>
    <property type="match status" value="1"/>
</dbReference>
<keyword evidence="3" id="KW-1185">Reference proteome</keyword>
<sequence>MSILPFRSSIPSIATAGSRMFVIDHTQPDSLLLVHPRSPQMANILTLPNEILLGVFELLDGLSLAKTKKVCNRFWKVIRQMPVRFYALNIDEPGHSAWKFMRHLLNNPKAASHITELAVEWNRRDPEDPNTWTERWEWAEAELHRMQELEEEIINKYLTPETYEAIKGGVNSEALLPLILCFTENLECLDLGEAVLELFNCEGWPEACMTKALNIKPDDAEQEFKEGDNGVPTIIQTHVPEEDCVLWFHLNTGYFGSYLPGLARLKKFTHRLYDKIFISEDKWGWRADYFLPILFIPGIEEITIGGCATEERGGGYSLDMVMRWYGDKFNNMPDSTVKKLIIDDARMDDLNYKILAFYTCCLEELYISNNYAYAKMFWEYGTAHAIREFLQRNSKTLSLDRISVDGRSSDDWLGKFYEYDIDTDPWVVIEGEGERGTYEKFVENFWAWSKKEMMLASD</sequence>
<dbReference type="CDD" id="cd09917">
    <property type="entry name" value="F-box_SF"/>
    <property type="match status" value="1"/>
</dbReference>
<accession>A0AAN8RMI5</accession>